<dbReference type="Proteomes" id="UP000001555">
    <property type="component" value="Unassembled WGS sequence"/>
</dbReference>
<reference evidence="2 4" key="1">
    <citation type="submission" date="2008-03" db="EMBL/GenBank/DDBJ databases">
        <title>Annotation of Ixodes scapularis.</title>
        <authorList>
            <consortium name="Ixodes scapularis Genome Project Consortium"/>
            <person name="Caler E."/>
            <person name="Hannick L.I."/>
            <person name="Bidwell S."/>
            <person name="Joardar V."/>
            <person name="Thiagarajan M."/>
            <person name="Amedeo P."/>
            <person name="Galinsky K.J."/>
            <person name="Schobel S."/>
            <person name="Inman J."/>
            <person name="Hostetler J."/>
            <person name="Miller J."/>
            <person name="Hammond M."/>
            <person name="Megy K."/>
            <person name="Lawson D."/>
            <person name="Kodira C."/>
            <person name="Sutton G."/>
            <person name="Meyer J."/>
            <person name="Hill C.A."/>
            <person name="Birren B."/>
            <person name="Nene V."/>
            <person name="Collins F."/>
            <person name="Alarcon-Chaidez F."/>
            <person name="Wikel S."/>
            <person name="Strausberg R."/>
        </authorList>
    </citation>
    <scope>NUCLEOTIDE SEQUENCE [LARGE SCALE GENOMIC DNA]</scope>
    <source>
        <strain evidence="4">Wikel</strain>
        <strain evidence="2">Wikel colony</strain>
    </source>
</reference>
<dbReference type="HOGENOM" id="CLU_2252957_0_0_1"/>
<feature type="region of interest" description="Disordered" evidence="1">
    <location>
        <begin position="65"/>
        <end position="104"/>
    </location>
</feature>
<evidence type="ECO:0000313" key="3">
    <source>
        <dbReference type="EnsemblMetazoa" id="ISCW018940-PA"/>
    </source>
</evidence>
<feature type="region of interest" description="Disordered" evidence="1">
    <location>
        <begin position="1"/>
        <end position="43"/>
    </location>
</feature>
<evidence type="ECO:0000313" key="2">
    <source>
        <dbReference type="EMBL" id="EEC09054.1"/>
    </source>
</evidence>
<evidence type="ECO:0000256" key="1">
    <source>
        <dbReference type="SAM" id="MobiDB-lite"/>
    </source>
</evidence>
<dbReference type="VEuPathDB" id="VectorBase:ISCI018940"/>
<dbReference type="VEuPathDB" id="VectorBase:ISCP_023295"/>
<dbReference type="VEuPathDB" id="VectorBase:ISCW018940"/>
<protein>
    <submittedName>
        <fullName evidence="2 3">Uncharacterized protein</fullName>
    </submittedName>
</protein>
<dbReference type="PaxDb" id="6945-B7PR32"/>
<reference evidence="3" key="2">
    <citation type="submission" date="2020-05" db="UniProtKB">
        <authorList>
            <consortium name="EnsemblMetazoa"/>
        </authorList>
    </citation>
    <scope>IDENTIFICATION</scope>
    <source>
        <strain evidence="3">wikel</strain>
    </source>
</reference>
<dbReference type="EnsemblMetazoa" id="ISCW018940-RA">
    <property type="protein sequence ID" value="ISCW018940-PA"/>
    <property type="gene ID" value="ISCW018940"/>
</dbReference>
<dbReference type="OrthoDB" id="6159439at2759"/>
<accession>B7PR32</accession>
<evidence type="ECO:0000313" key="4">
    <source>
        <dbReference type="Proteomes" id="UP000001555"/>
    </source>
</evidence>
<dbReference type="AlphaFoldDB" id="B7PR32"/>
<name>B7PR32_IXOSC</name>
<organism>
    <name type="scientific">Ixodes scapularis</name>
    <name type="common">Black-legged tick</name>
    <name type="synonym">Deer tick</name>
    <dbReference type="NCBI Taxonomy" id="6945"/>
    <lineage>
        <taxon>Eukaryota</taxon>
        <taxon>Metazoa</taxon>
        <taxon>Ecdysozoa</taxon>
        <taxon>Arthropoda</taxon>
        <taxon>Chelicerata</taxon>
        <taxon>Arachnida</taxon>
        <taxon>Acari</taxon>
        <taxon>Parasitiformes</taxon>
        <taxon>Ixodida</taxon>
        <taxon>Ixodoidea</taxon>
        <taxon>Ixodidae</taxon>
        <taxon>Ixodinae</taxon>
        <taxon>Ixodes</taxon>
    </lineage>
</organism>
<gene>
    <name evidence="2" type="ORF">IscW_ISCW018940</name>
</gene>
<feature type="compositionally biased region" description="Basic and acidic residues" evidence="1">
    <location>
        <begin position="85"/>
        <end position="94"/>
    </location>
</feature>
<keyword evidence="4" id="KW-1185">Reference proteome</keyword>
<proteinExistence type="predicted"/>
<dbReference type="EMBL" id="DS769547">
    <property type="protein sequence ID" value="EEC09054.1"/>
    <property type="molecule type" value="Genomic_DNA"/>
</dbReference>
<dbReference type="EMBL" id="ABJB010679072">
    <property type="status" value="NOT_ANNOTATED_CDS"/>
    <property type="molecule type" value="Genomic_DNA"/>
</dbReference>
<feature type="compositionally biased region" description="Polar residues" evidence="1">
    <location>
        <begin position="95"/>
        <end position="104"/>
    </location>
</feature>
<dbReference type="InParanoid" id="B7PR32"/>
<feature type="compositionally biased region" description="Basic residues" evidence="1">
    <location>
        <begin position="66"/>
        <end position="76"/>
    </location>
</feature>
<sequence>MTVDLSPGQQSKCSRPQHDDAMPGGPAPPSFLIRDILSEPTGPGAAAAAAAAAAGLAAAGIPFGHHPLHPLAHHLPRPLSPADSYSRHSDRDDGQVQQYKLSLV</sequence>